<dbReference type="EMBL" id="KI913968">
    <property type="protein sequence ID" value="ETV98988.1"/>
    <property type="molecule type" value="Genomic_DNA"/>
</dbReference>
<feature type="domain" description="Chromo" evidence="1">
    <location>
        <begin position="40"/>
        <end position="78"/>
    </location>
</feature>
<dbReference type="InterPro" id="IPR000953">
    <property type="entry name" value="Chromo/chromo_shadow_dom"/>
</dbReference>
<sequence>MAWTSSTREAHSSRLKFYADDSLEVSEELLRHVAHNADGHVVDEFLDCRYNDRLPAYELLASWLGLQDIENSWEPASNRRPAAHIQQAVTRSTFGCEAPVATSTWKKASVSGIVLNMMRTGKWTGGRT</sequence>
<dbReference type="GeneID" id="20085511"/>
<reference evidence="2" key="1">
    <citation type="submission" date="2013-12" db="EMBL/GenBank/DDBJ databases">
        <title>The Genome Sequence of Aphanomyces invadans NJM9701.</title>
        <authorList>
            <consortium name="The Broad Institute Genomics Platform"/>
            <person name="Russ C."/>
            <person name="Tyler B."/>
            <person name="van West P."/>
            <person name="Dieguez-Uribeondo J."/>
            <person name="Young S.K."/>
            <person name="Zeng Q."/>
            <person name="Gargeya S."/>
            <person name="Fitzgerald M."/>
            <person name="Abouelleil A."/>
            <person name="Alvarado L."/>
            <person name="Chapman S.B."/>
            <person name="Gainer-Dewar J."/>
            <person name="Goldberg J."/>
            <person name="Griggs A."/>
            <person name="Gujja S."/>
            <person name="Hansen M."/>
            <person name="Howarth C."/>
            <person name="Imamovic A."/>
            <person name="Ireland A."/>
            <person name="Larimer J."/>
            <person name="McCowan C."/>
            <person name="Murphy C."/>
            <person name="Pearson M."/>
            <person name="Poon T.W."/>
            <person name="Priest M."/>
            <person name="Roberts A."/>
            <person name="Saif S."/>
            <person name="Shea T."/>
            <person name="Sykes S."/>
            <person name="Wortman J."/>
            <person name="Nusbaum C."/>
            <person name="Birren B."/>
        </authorList>
    </citation>
    <scope>NUCLEOTIDE SEQUENCE [LARGE SCALE GENOMIC DNA]</scope>
    <source>
        <strain evidence="2">NJM9701</strain>
    </source>
</reference>
<dbReference type="AlphaFoldDB" id="A0A024TYA7"/>
<dbReference type="RefSeq" id="XP_008872416.1">
    <property type="nucleotide sequence ID" value="XM_008874194.1"/>
</dbReference>
<dbReference type="SUPFAM" id="SSF54160">
    <property type="entry name" value="Chromo domain-like"/>
    <property type="match status" value="1"/>
</dbReference>
<dbReference type="PROSITE" id="PS50013">
    <property type="entry name" value="CHROMO_2"/>
    <property type="match status" value="1"/>
</dbReference>
<organism evidence="2">
    <name type="scientific">Aphanomyces invadans</name>
    <dbReference type="NCBI Taxonomy" id="157072"/>
    <lineage>
        <taxon>Eukaryota</taxon>
        <taxon>Sar</taxon>
        <taxon>Stramenopiles</taxon>
        <taxon>Oomycota</taxon>
        <taxon>Saprolegniomycetes</taxon>
        <taxon>Saprolegniales</taxon>
        <taxon>Verrucalvaceae</taxon>
        <taxon>Aphanomyces</taxon>
    </lineage>
</organism>
<dbReference type="STRING" id="157072.A0A024TYA7"/>
<dbReference type="InterPro" id="IPR016197">
    <property type="entry name" value="Chromo-like_dom_sf"/>
</dbReference>
<dbReference type="CDD" id="cd00024">
    <property type="entry name" value="CD_CSD"/>
    <property type="match status" value="1"/>
</dbReference>
<gene>
    <name evidence="2" type="ORF">H310_08461</name>
</gene>
<proteinExistence type="predicted"/>
<name>A0A024TYA7_9STRA</name>
<evidence type="ECO:0000259" key="1">
    <source>
        <dbReference type="PROSITE" id="PS50013"/>
    </source>
</evidence>
<accession>A0A024TYA7</accession>
<protein>
    <recommendedName>
        <fullName evidence="1">Chromo domain-containing protein</fullName>
    </recommendedName>
</protein>
<dbReference type="VEuPathDB" id="FungiDB:H310_08461"/>
<dbReference type="OrthoDB" id="78677at2759"/>
<evidence type="ECO:0000313" key="2">
    <source>
        <dbReference type="EMBL" id="ETV98988.1"/>
    </source>
</evidence>